<proteinExistence type="predicted"/>
<organism evidence="2 3">
    <name type="scientific">Paenibacillus gansuensis</name>
    <dbReference type="NCBI Taxonomy" id="306542"/>
    <lineage>
        <taxon>Bacteria</taxon>
        <taxon>Bacillati</taxon>
        <taxon>Bacillota</taxon>
        <taxon>Bacilli</taxon>
        <taxon>Bacillales</taxon>
        <taxon>Paenibacillaceae</taxon>
        <taxon>Paenibacillus</taxon>
    </lineage>
</organism>
<dbReference type="RefSeq" id="WP_377601591.1">
    <property type="nucleotide sequence ID" value="NZ_JBHUME010000005.1"/>
</dbReference>
<accession>A0ABW5PAD4</accession>
<name>A0ABW5PAD4_9BACL</name>
<dbReference type="Proteomes" id="UP001597541">
    <property type="component" value="Unassembled WGS sequence"/>
</dbReference>
<dbReference type="EMBL" id="JBHUME010000005">
    <property type="protein sequence ID" value="MFD2612251.1"/>
    <property type="molecule type" value="Genomic_DNA"/>
</dbReference>
<feature type="compositionally biased region" description="Basic and acidic residues" evidence="1">
    <location>
        <begin position="50"/>
        <end position="59"/>
    </location>
</feature>
<evidence type="ECO:0000313" key="3">
    <source>
        <dbReference type="Proteomes" id="UP001597541"/>
    </source>
</evidence>
<reference evidence="3" key="1">
    <citation type="journal article" date="2019" name="Int. J. Syst. Evol. Microbiol.">
        <title>The Global Catalogue of Microorganisms (GCM) 10K type strain sequencing project: providing services to taxonomists for standard genome sequencing and annotation.</title>
        <authorList>
            <consortium name="The Broad Institute Genomics Platform"/>
            <consortium name="The Broad Institute Genome Sequencing Center for Infectious Disease"/>
            <person name="Wu L."/>
            <person name="Ma J."/>
        </authorList>
    </citation>
    <scope>NUCLEOTIDE SEQUENCE [LARGE SCALE GENOMIC DNA]</scope>
    <source>
        <strain evidence="3">KCTC 3950</strain>
    </source>
</reference>
<sequence>MSSNDGRGQRHEDINIKDQYTINGGETRNGRLSQIKNDNEKGHQYPPNEYRTETENEME</sequence>
<evidence type="ECO:0000313" key="2">
    <source>
        <dbReference type="EMBL" id="MFD2612251.1"/>
    </source>
</evidence>
<gene>
    <name evidence="2" type="ORF">ACFSUF_07375</name>
</gene>
<evidence type="ECO:0000256" key="1">
    <source>
        <dbReference type="SAM" id="MobiDB-lite"/>
    </source>
</evidence>
<keyword evidence="3" id="KW-1185">Reference proteome</keyword>
<protein>
    <submittedName>
        <fullName evidence="2">Uncharacterized protein</fullName>
    </submittedName>
</protein>
<feature type="compositionally biased region" description="Polar residues" evidence="1">
    <location>
        <begin position="18"/>
        <end position="36"/>
    </location>
</feature>
<feature type="compositionally biased region" description="Basic and acidic residues" evidence="1">
    <location>
        <begin position="7"/>
        <end position="16"/>
    </location>
</feature>
<comment type="caution">
    <text evidence="2">The sequence shown here is derived from an EMBL/GenBank/DDBJ whole genome shotgun (WGS) entry which is preliminary data.</text>
</comment>
<feature type="region of interest" description="Disordered" evidence="1">
    <location>
        <begin position="1"/>
        <end position="59"/>
    </location>
</feature>